<gene>
    <name evidence="1" type="ORF">FZ366_19750</name>
</gene>
<dbReference type="InterPro" id="IPR038765">
    <property type="entry name" value="Papain-like_cys_pep_sf"/>
</dbReference>
<dbReference type="InterPro" id="IPR024453">
    <property type="entry name" value="Peptidase_C92"/>
</dbReference>
<dbReference type="SUPFAM" id="SSF54001">
    <property type="entry name" value="Cysteine proteinases"/>
    <property type="match status" value="1"/>
</dbReference>
<sequence length="208" mass="23647">MKKHYSVQYETGDIVFTCIGAALFGQISTASQCWSNHVGIIIGHNGDDYLVAESRVPLSTVTTLSLFIQRSAGQRYAVRRLCGGLTVEQKLAIMEQVPARLNKFYHTGFKYESSRQFCSKFVFDIYKEALCIPVGDIETFEELLHSNPDAKLTFWKFWFLGSIPWDRKTVTPASLWHHPDLDVIYQSHSQGLPEKRHNALIFLLASIS</sequence>
<organism evidence="1">
    <name type="scientific">Salmonella enterica</name>
    <name type="common">Salmonella choleraesuis</name>
    <dbReference type="NCBI Taxonomy" id="28901"/>
    <lineage>
        <taxon>Bacteria</taxon>
        <taxon>Pseudomonadati</taxon>
        <taxon>Pseudomonadota</taxon>
        <taxon>Gammaproteobacteria</taxon>
        <taxon>Enterobacterales</taxon>
        <taxon>Enterobacteriaceae</taxon>
        <taxon>Salmonella</taxon>
    </lineage>
</organism>
<name>A0A5Y7V149_SALER</name>
<comment type="caution">
    <text evidence="1">The sequence shown here is derived from an EMBL/GenBank/DDBJ whole genome shotgun (WGS) entry which is preliminary data.</text>
</comment>
<accession>A0A5Y7V149</accession>
<dbReference type="NCBIfam" id="NF008547">
    <property type="entry name" value="PRK11470.1"/>
    <property type="match status" value="1"/>
</dbReference>
<dbReference type="AlphaFoldDB" id="A0A5Y7V149"/>
<protein>
    <submittedName>
        <fullName evidence="1">YebB family permuted papain-like enzyme</fullName>
    </submittedName>
</protein>
<evidence type="ECO:0000313" key="1">
    <source>
        <dbReference type="EMBL" id="ECQ2986921.1"/>
    </source>
</evidence>
<dbReference type="Gene3D" id="3.90.1720.10">
    <property type="entry name" value="endopeptidase domain like (from Nostoc punctiforme)"/>
    <property type="match status" value="1"/>
</dbReference>
<dbReference type="EMBL" id="AAKAJG010000021">
    <property type="protein sequence ID" value="ECQ2986921.1"/>
    <property type="molecule type" value="Genomic_DNA"/>
</dbReference>
<dbReference type="Pfam" id="PF05708">
    <property type="entry name" value="Peptidase_C92"/>
    <property type="match status" value="1"/>
</dbReference>
<proteinExistence type="predicted"/>
<reference evidence="1" key="1">
    <citation type="submission" date="2019-08" db="EMBL/GenBank/DDBJ databases">
        <authorList>
            <consortium name="PulseNet: The National Subtyping Network for Foodborne Disease Surveillance"/>
            <person name="Tarr C.L."/>
            <person name="Trees E."/>
            <person name="Katz L.S."/>
            <person name="Carleton-Romer H.A."/>
            <person name="Stroika S."/>
            <person name="Kucerova Z."/>
            <person name="Roache K.F."/>
            <person name="Sabol A.L."/>
            <person name="Besser J."/>
            <person name="Gerner-Smidt P."/>
        </authorList>
    </citation>
    <scope>NUCLEOTIDE SEQUENCE</scope>
    <source>
        <strain evidence="1">PNUSAS094600</strain>
    </source>
</reference>